<name>A0A6V8NG83_9BACT</name>
<protein>
    <recommendedName>
        <fullName evidence="5">Heme exporter protein D</fullName>
    </recommendedName>
</protein>
<feature type="region of interest" description="Disordered" evidence="1">
    <location>
        <begin position="48"/>
        <end position="76"/>
    </location>
</feature>
<evidence type="ECO:0000256" key="1">
    <source>
        <dbReference type="SAM" id="MobiDB-lite"/>
    </source>
</evidence>
<evidence type="ECO:0000313" key="3">
    <source>
        <dbReference type="EMBL" id="GFO69979.1"/>
    </source>
</evidence>
<accession>A0A6V8NG83</accession>
<dbReference type="EMBL" id="BLXZ01000008">
    <property type="protein sequence ID" value="GFO69979.1"/>
    <property type="molecule type" value="Genomic_DNA"/>
</dbReference>
<dbReference type="AlphaFoldDB" id="A0A6V8NG83"/>
<organism evidence="3 4">
    <name type="scientific">Geomonas limicola</name>
    <dbReference type="NCBI Taxonomy" id="2740186"/>
    <lineage>
        <taxon>Bacteria</taxon>
        <taxon>Pseudomonadati</taxon>
        <taxon>Thermodesulfobacteriota</taxon>
        <taxon>Desulfuromonadia</taxon>
        <taxon>Geobacterales</taxon>
        <taxon>Geobacteraceae</taxon>
        <taxon>Geomonas</taxon>
    </lineage>
</organism>
<comment type="caution">
    <text evidence="3">The sequence shown here is derived from an EMBL/GenBank/DDBJ whole genome shotgun (WGS) entry which is preliminary data.</text>
</comment>
<feature type="compositionally biased region" description="Polar residues" evidence="1">
    <location>
        <begin position="67"/>
        <end position="76"/>
    </location>
</feature>
<evidence type="ECO:0000313" key="4">
    <source>
        <dbReference type="Proteomes" id="UP000587586"/>
    </source>
</evidence>
<keyword evidence="2" id="KW-1133">Transmembrane helix</keyword>
<keyword evidence="2" id="KW-0812">Transmembrane</keyword>
<sequence length="76" mass="8105">MATGWSNYQVTQGYLEWFYYVKFAAVSAIALGFACFSFSRVRAALKGSAAGKTPAKPRPATDGSPPAASNRQARPS</sequence>
<gene>
    <name evidence="3" type="ORF">GMLC_35580</name>
</gene>
<keyword evidence="4" id="KW-1185">Reference proteome</keyword>
<keyword evidence="2" id="KW-0472">Membrane</keyword>
<dbReference type="RefSeq" id="WP_183362570.1">
    <property type="nucleotide sequence ID" value="NZ_BLXZ01000008.1"/>
</dbReference>
<feature type="transmembrane region" description="Helical" evidence="2">
    <location>
        <begin position="17"/>
        <end position="38"/>
    </location>
</feature>
<evidence type="ECO:0000256" key="2">
    <source>
        <dbReference type="SAM" id="Phobius"/>
    </source>
</evidence>
<evidence type="ECO:0008006" key="5">
    <source>
        <dbReference type="Google" id="ProtNLM"/>
    </source>
</evidence>
<dbReference type="Proteomes" id="UP000587586">
    <property type="component" value="Unassembled WGS sequence"/>
</dbReference>
<proteinExistence type="predicted"/>
<reference evidence="4" key="1">
    <citation type="submission" date="2020-06" db="EMBL/GenBank/DDBJ databases">
        <title>Draft genomic sequecing of Geomonas sp. Red745.</title>
        <authorList>
            <person name="Itoh H."/>
            <person name="Xu Z.X."/>
            <person name="Ushijima N."/>
            <person name="Masuda Y."/>
            <person name="Shiratori Y."/>
            <person name="Senoo K."/>
        </authorList>
    </citation>
    <scope>NUCLEOTIDE SEQUENCE [LARGE SCALE GENOMIC DNA]</scope>
    <source>
        <strain evidence="4">Red745</strain>
    </source>
</reference>